<feature type="signal peptide" evidence="2">
    <location>
        <begin position="1"/>
        <end position="18"/>
    </location>
</feature>
<gene>
    <name evidence="3" type="ORF">MBEBAB_2759</name>
</gene>
<evidence type="ECO:0000313" key="4">
    <source>
        <dbReference type="Proteomes" id="UP000016569"/>
    </source>
</evidence>
<organism evidence="3 4">
    <name type="scientific">Brevundimonas abyssalis TAR-001</name>
    <dbReference type="NCBI Taxonomy" id="1391729"/>
    <lineage>
        <taxon>Bacteria</taxon>
        <taxon>Pseudomonadati</taxon>
        <taxon>Pseudomonadota</taxon>
        <taxon>Alphaproteobacteria</taxon>
        <taxon>Caulobacterales</taxon>
        <taxon>Caulobacteraceae</taxon>
        <taxon>Brevundimonas</taxon>
    </lineage>
</organism>
<evidence type="ECO:0000313" key="3">
    <source>
        <dbReference type="EMBL" id="GAD60509.1"/>
    </source>
</evidence>
<feature type="region of interest" description="Disordered" evidence="1">
    <location>
        <begin position="24"/>
        <end position="58"/>
    </location>
</feature>
<accession>A0A8E0NDR7</accession>
<feature type="compositionally biased region" description="Low complexity" evidence="1">
    <location>
        <begin position="24"/>
        <end position="46"/>
    </location>
</feature>
<name>A0A8E0NDR7_9CAUL</name>
<reference evidence="4" key="1">
    <citation type="journal article" date="2013" name="Genome Announc.">
        <title>Draft Genome Sequence of the Dimorphic Prosthecate Bacterium Brevundimonas abyssalis TAR-001T.</title>
        <authorList>
            <person name="Tsubouchi T."/>
            <person name="Nishi S."/>
            <person name="Usui K."/>
            <person name="Shimane Y."/>
            <person name="Takaki Y."/>
            <person name="Maruyama T."/>
            <person name="Hatada Y."/>
        </authorList>
    </citation>
    <scope>NUCLEOTIDE SEQUENCE [LARGE SCALE GENOMIC DNA]</scope>
    <source>
        <strain evidence="4">TAR-001</strain>
    </source>
</reference>
<evidence type="ECO:0000256" key="1">
    <source>
        <dbReference type="SAM" id="MobiDB-lite"/>
    </source>
</evidence>
<dbReference type="Gene3D" id="3.30.10.10">
    <property type="entry name" value="Trypsin Inhibitor V, subunit A"/>
    <property type="match status" value="1"/>
</dbReference>
<sequence length="115" mass="12079">MMSNRLAALGGLAALALAACTAQPAAPAEVSAREPVAPAAPGTAGPAEPPPADQCRASERQDWIGQSVDSLPDAPPSETWRVVCTSCDRTDDFRPDRLNIEHDEATRRIEKVSCG</sequence>
<dbReference type="AlphaFoldDB" id="A0A8E0NDR7"/>
<keyword evidence="2" id="KW-0732">Signal</keyword>
<feature type="chain" id="PRO_5034034709" description="Peptidase inhibitor I78" evidence="2">
    <location>
        <begin position="19"/>
        <end position="115"/>
    </location>
</feature>
<protein>
    <recommendedName>
        <fullName evidence="5">Peptidase inhibitor I78</fullName>
    </recommendedName>
</protein>
<dbReference type="RefSeq" id="WP_021698603.1">
    <property type="nucleotide sequence ID" value="NZ_BATC01000081.1"/>
</dbReference>
<dbReference type="EMBL" id="BATC01000081">
    <property type="protein sequence ID" value="GAD60509.1"/>
    <property type="molecule type" value="Genomic_DNA"/>
</dbReference>
<dbReference type="OrthoDB" id="8724542at2"/>
<evidence type="ECO:0008006" key="5">
    <source>
        <dbReference type="Google" id="ProtNLM"/>
    </source>
</evidence>
<keyword evidence="4" id="KW-1185">Reference proteome</keyword>
<evidence type="ECO:0000256" key="2">
    <source>
        <dbReference type="SAM" id="SignalP"/>
    </source>
</evidence>
<comment type="caution">
    <text evidence="3">The sequence shown here is derived from an EMBL/GenBank/DDBJ whole genome shotgun (WGS) entry which is preliminary data.</text>
</comment>
<dbReference type="PROSITE" id="PS51257">
    <property type="entry name" value="PROKAR_LIPOPROTEIN"/>
    <property type="match status" value="1"/>
</dbReference>
<proteinExistence type="predicted"/>
<dbReference type="Proteomes" id="UP000016569">
    <property type="component" value="Unassembled WGS sequence"/>
</dbReference>